<evidence type="ECO:0000256" key="7">
    <source>
        <dbReference type="RuleBase" id="RU003879"/>
    </source>
</evidence>
<keyword evidence="5 9" id="KW-1133">Transmembrane helix</keyword>
<dbReference type="Proteomes" id="UP001237448">
    <property type="component" value="Unassembled WGS sequence"/>
</dbReference>
<dbReference type="RefSeq" id="WP_307422296.1">
    <property type="nucleotide sequence ID" value="NZ_JAUSVK010000001.1"/>
</dbReference>
<comment type="caution">
    <text evidence="10">The sequence shown here is derived from an EMBL/GenBank/DDBJ whole genome shotgun (WGS) entry which is preliminary data.</text>
</comment>
<keyword evidence="6 9" id="KW-0472">Membrane</keyword>
<keyword evidence="3" id="KW-1003">Cell membrane</keyword>
<evidence type="ECO:0000256" key="9">
    <source>
        <dbReference type="SAM" id="Phobius"/>
    </source>
</evidence>
<name>A0ABU0F8S7_9HYPH</name>
<proteinExistence type="inferred from homology"/>
<evidence type="ECO:0000256" key="3">
    <source>
        <dbReference type="ARBA" id="ARBA00022475"/>
    </source>
</evidence>
<keyword evidence="11" id="KW-1185">Reference proteome</keyword>
<dbReference type="PANTHER" id="PTHR30558:SF7">
    <property type="entry name" value="TOL-PAL SYSTEM PROTEIN TOLR"/>
    <property type="match status" value="1"/>
</dbReference>
<dbReference type="EMBL" id="JAUSVK010000001">
    <property type="protein sequence ID" value="MDQ0390841.1"/>
    <property type="molecule type" value="Genomic_DNA"/>
</dbReference>
<dbReference type="Pfam" id="PF02472">
    <property type="entry name" value="ExbD"/>
    <property type="match status" value="1"/>
</dbReference>
<comment type="subcellular location">
    <subcellularLocation>
        <location evidence="1">Cell membrane</location>
        <topology evidence="1">Single-pass membrane protein</topology>
    </subcellularLocation>
    <subcellularLocation>
        <location evidence="7">Cell membrane</location>
        <topology evidence="7">Single-pass type II membrane protein</topology>
    </subcellularLocation>
</comment>
<dbReference type="PANTHER" id="PTHR30558">
    <property type="entry name" value="EXBD MEMBRANE COMPONENT OF PMF-DRIVEN MACROMOLECULE IMPORT SYSTEM"/>
    <property type="match status" value="1"/>
</dbReference>
<keyword evidence="7" id="KW-0813">Transport</keyword>
<accession>A0ABU0F8S7</accession>
<feature type="transmembrane region" description="Helical" evidence="9">
    <location>
        <begin position="27"/>
        <end position="52"/>
    </location>
</feature>
<evidence type="ECO:0000313" key="11">
    <source>
        <dbReference type="Proteomes" id="UP001237448"/>
    </source>
</evidence>
<evidence type="ECO:0000256" key="4">
    <source>
        <dbReference type="ARBA" id="ARBA00022692"/>
    </source>
</evidence>
<evidence type="ECO:0000256" key="2">
    <source>
        <dbReference type="ARBA" id="ARBA00005811"/>
    </source>
</evidence>
<evidence type="ECO:0000256" key="1">
    <source>
        <dbReference type="ARBA" id="ARBA00004162"/>
    </source>
</evidence>
<comment type="similarity">
    <text evidence="2 7">Belongs to the ExbD/TolR family.</text>
</comment>
<reference evidence="10 11" key="1">
    <citation type="submission" date="2023-07" db="EMBL/GenBank/DDBJ databases">
        <title>Genomic Encyclopedia of Type Strains, Phase IV (KMG-IV): sequencing the most valuable type-strain genomes for metagenomic binning, comparative biology and taxonomic classification.</title>
        <authorList>
            <person name="Goeker M."/>
        </authorList>
    </citation>
    <scope>NUCLEOTIDE SEQUENCE [LARGE SCALE GENOMIC DNA]</scope>
    <source>
        <strain evidence="10 11">DSM 5896</strain>
    </source>
</reference>
<evidence type="ECO:0000313" key="10">
    <source>
        <dbReference type="EMBL" id="MDQ0390841.1"/>
    </source>
</evidence>
<evidence type="ECO:0000256" key="8">
    <source>
        <dbReference type="SAM" id="MobiDB-lite"/>
    </source>
</evidence>
<gene>
    <name evidence="10" type="ORF">J3R73_000633</name>
</gene>
<sequence>MAGSLAAGSGGSGGGARRRRRHKAPIADINMTPFIDVMLCLLIIFMVAAPLLTSGVTLDLPQSAAGALNVDKKPLTVSIKADGQVYINDSETPETDLLGHLQAIAGQGAGTDERIFVRGDKAANYGAIMQVMGRISGAGYKKVALITDQDNQ</sequence>
<protein>
    <submittedName>
        <fullName evidence="10">Biopolymer transport protein TolR</fullName>
    </submittedName>
</protein>
<keyword evidence="7" id="KW-0653">Protein transport</keyword>
<dbReference type="Gene3D" id="3.30.420.270">
    <property type="match status" value="1"/>
</dbReference>
<keyword evidence="4 7" id="KW-0812">Transmembrane</keyword>
<feature type="region of interest" description="Disordered" evidence="8">
    <location>
        <begin position="1"/>
        <end position="20"/>
    </location>
</feature>
<organism evidence="10 11">
    <name type="scientific">Labrys monachus</name>
    <dbReference type="NCBI Taxonomy" id="217067"/>
    <lineage>
        <taxon>Bacteria</taxon>
        <taxon>Pseudomonadati</taxon>
        <taxon>Pseudomonadota</taxon>
        <taxon>Alphaproteobacteria</taxon>
        <taxon>Hyphomicrobiales</taxon>
        <taxon>Xanthobacteraceae</taxon>
        <taxon>Labrys</taxon>
    </lineage>
</organism>
<evidence type="ECO:0000256" key="6">
    <source>
        <dbReference type="ARBA" id="ARBA00023136"/>
    </source>
</evidence>
<dbReference type="InterPro" id="IPR003400">
    <property type="entry name" value="ExbD"/>
</dbReference>
<evidence type="ECO:0000256" key="5">
    <source>
        <dbReference type="ARBA" id="ARBA00022989"/>
    </source>
</evidence>